<gene>
    <name evidence="1" type="ORF">JOC73_000590</name>
</gene>
<accession>A0ABS2NMD8</accession>
<keyword evidence="2" id="KW-1185">Reference proteome</keyword>
<name>A0ABS2NMD8_9FIRM</name>
<dbReference type="EMBL" id="JAFBEE010000002">
    <property type="protein sequence ID" value="MBM7614081.1"/>
    <property type="molecule type" value="Genomic_DNA"/>
</dbReference>
<proteinExistence type="predicted"/>
<reference evidence="1 2" key="1">
    <citation type="submission" date="2021-01" db="EMBL/GenBank/DDBJ databases">
        <title>Genomic Encyclopedia of Type Strains, Phase IV (KMG-IV): sequencing the most valuable type-strain genomes for metagenomic binning, comparative biology and taxonomic classification.</title>
        <authorList>
            <person name="Goeker M."/>
        </authorList>
    </citation>
    <scope>NUCLEOTIDE SEQUENCE [LARGE SCALE GENOMIC DNA]</scope>
    <source>
        <strain evidence="1 2">DSM 25890</strain>
    </source>
</reference>
<dbReference type="Proteomes" id="UP001314796">
    <property type="component" value="Unassembled WGS sequence"/>
</dbReference>
<sequence>MTKKGRELRPVLINILNQWMDIVLTDFTLEGKNYLVDLLKKMLLNICREYEMTVEGRKGNE</sequence>
<comment type="caution">
    <text evidence="1">The sequence shown here is derived from an EMBL/GenBank/DDBJ whole genome shotgun (WGS) entry which is preliminary data.</text>
</comment>
<protein>
    <submittedName>
        <fullName evidence="1">Uncharacterized protein</fullName>
    </submittedName>
</protein>
<evidence type="ECO:0000313" key="2">
    <source>
        <dbReference type="Proteomes" id="UP001314796"/>
    </source>
</evidence>
<evidence type="ECO:0000313" key="1">
    <source>
        <dbReference type="EMBL" id="MBM7614081.1"/>
    </source>
</evidence>
<organism evidence="1 2">
    <name type="scientific">Alkaliphilus hydrothermalis</name>
    <dbReference type="NCBI Taxonomy" id="1482730"/>
    <lineage>
        <taxon>Bacteria</taxon>
        <taxon>Bacillati</taxon>
        <taxon>Bacillota</taxon>
        <taxon>Clostridia</taxon>
        <taxon>Peptostreptococcales</taxon>
        <taxon>Natronincolaceae</taxon>
        <taxon>Alkaliphilus</taxon>
    </lineage>
</organism>
<dbReference type="RefSeq" id="WP_204400351.1">
    <property type="nucleotide sequence ID" value="NZ_JAFBEE010000002.1"/>
</dbReference>